<evidence type="ECO:0000313" key="2">
    <source>
        <dbReference type="EMBL" id="PZX10929.1"/>
    </source>
</evidence>
<dbReference type="Pfam" id="PF14126">
    <property type="entry name" value="DUF4293"/>
    <property type="match status" value="1"/>
</dbReference>
<dbReference type="Proteomes" id="UP000249239">
    <property type="component" value="Unassembled WGS sequence"/>
</dbReference>
<evidence type="ECO:0000256" key="1">
    <source>
        <dbReference type="SAM" id="Phobius"/>
    </source>
</evidence>
<evidence type="ECO:0000313" key="3">
    <source>
        <dbReference type="Proteomes" id="UP000249239"/>
    </source>
</evidence>
<name>A0A2W7PNP3_9BACT</name>
<proteinExistence type="predicted"/>
<gene>
    <name evidence="2" type="ORF">LX69_03250</name>
</gene>
<dbReference type="EMBL" id="QKZK01000045">
    <property type="protein sequence ID" value="PZX10929.1"/>
    <property type="molecule type" value="Genomic_DNA"/>
</dbReference>
<keyword evidence="1" id="KW-1133">Transmembrane helix</keyword>
<sequence length="174" mass="19626">MNRRNSKNKGFFIDLRKNKSIMIQRKQTIYLFISAILTGVLLMSRYADFASPTGNFYLDFRGIWQHTGETSTLEIGAYPLMILVSLSTLMSLVTIFLFKNRPLQIRLCGMNAVLMAGITGFIFYYGHTAAKALEAVVSYGWTVVFPIIGIVMTILALIAIGKDEALIRTMNRIR</sequence>
<protein>
    <submittedName>
        <fullName evidence="2">Uncharacterized protein DUF4293</fullName>
    </submittedName>
</protein>
<feature type="transmembrane region" description="Helical" evidence="1">
    <location>
        <begin position="105"/>
        <end position="126"/>
    </location>
</feature>
<dbReference type="OrthoDB" id="594989at2"/>
<reference evidence="2 3" key="1">
    <citation type="submission" date="2018-06" db="EMBL/GenBank/DDBJ databases">
        <title>Genomic Encyclopedia of Archaeal and Bacterial Type Strains, Phase II (KMG-II): from individual species to whole genera.</title>
        <authorList>
            <person name="Goeker M."/>
        </authorList>
    </citation>
    <scope>NUCLEOTIDE SEQUENCE [LARGE SCALE GENOMIC DNA]</scope>
    <source>
        <strain evidence="2 3">DSM 6779</strain>
    </source>
</reference>
<dbReference type="AlphaFoldDB" id="A0A2W7PNP3"/>
<dbReference type="InterPro" id="IPR025635">
    <property type="entry name" value="DUF4293"/>
</dbReference>
<comment type="caution">
    <text evidence="2">The sequence shown here is derived from an EMBL/GenBank/DDBJ whole genome shotgun (WGS) entry which is preliminary data.</text>
</comment>
<keyword evidence="1" id="KW-0812">Transmembrane</keyword>
<organism evidence="2 3">
    <name type="scientific">Breznakibacter xylanolyticus</name>
    <dbReference type="NCBI Taxonomy" id="990"/>
    <lineage>
        <taxon>Bacteria</taxon>
        <taxon>Pseudomonadati</taxon>
        <taxon>Bacteroidota</taxon>
        <taxon>Bacteroidia</taxon>
        <taxon>Marinilabiliales</taxon>
        <taxon>Marinilabiliaceae</taxon>
        <taxon>Breznakibacter</taxon>
    </lineage>
</organism>
<keyword evidence="1" id="KW-0472">Membrane</keyword>
<feature type="transmembrane region" description="Helical" evidence="1">
    <location>
        <begin position="77"/>
        <end position="98"/>
    </location>
</feature>
<keyword evidence="3" id="KW-1185">Reference proteome</keyword>
<accession>A0A2W7PNP3</accession>
<feature type="transmembrane region" description="Helical" evidence="1">
    <location>
        <begin position="29"/>
        <end position="47"/>
    </location>
</feature>
<feature type="transmembrane region" description="Helical" evidence="1">
    <location>
        <begin position="138"/>
        <end position="160"/>
    </location>
</feature>